<accession>A0A7X6RS23</accession>
<comment type="caution">
    <text evidence="1">The sequence shown here is derived from an EMBL/GenBank/DDBJ whole genome shotgun (WGS) entry which is preliminary data.</text>
</comment>
<name>A0A7X6RS23_9ACTN</name>
<proteinExistence type="predicted"/>
<evidence type="ECO:0000313" key="1">
    <source>
        <dbReference type="EMBL" id="NKZ00224.1"/>
    </source>
</evidence>
<organism evidence="1 2">
    <name type="scientific">Nocardiopsis alborubida</name>
    <dbReference type="NCBI Taxonomy" id="146802"/>
    <lineage>
        <taxon>Bacteria</taxon>
        <taxon>Bacillati</taxon>
        <taxon>Actinomycetota</taxon>
        <taxon>Actinomycetes</taxon>
        <taxon>Streptosporangiales</taxon>
        <taxon>Nocardiopsidaceae</taxon>
        <taxon>Nocardiopsis</taxon>
    </lineage>
</organism>
<protein>
    <submittedName>
        <fullName evidence="1">Uncharacterized protein</fullName>
    </submittedName>
</protein>
<gene>
    <name evidence="1" type="ORF">HGB44_21495</name>
</gene>
<keyword evidence="2" id="KW-1185">Reference proteome</keyword>
<dbReference type="AlphaFoldDB" id="A0A7X6RS23"/>
<dbReference type="RefSeq" id="WP_061079949.1">
    <property type="nucleotide sequence ID" value="NZ_JAAXPG010000022.1"/>
</dbReference>
<sequence length="81" mass="8934">MFRVVISRLTDNGLRVTPEQKDTAMSVQEAVSFIREHLPGVDTAAFDDSAVQGSVNRVNDFRRDVSTADGGHYRVVIAPMI</sequence>
<dbReference type="EMBL" id="JAAXPG010000022">
    <property type="protein sequence ID" value="NKZ00224.1"/>
    <property type="molecule type" value="Genomic_DNA"/>
</dbReference>
<dbReference type="Proteomes" id="UP000553209">
    <property type="component" value="Unassembled WGS sequence"/>
</dbReference>
<evidence type="ECO:0000313" key="2">
    <source>
        <dbReference type="Proteomes" id="UP000553209"/>
    </source>
</evidence>
<reference evidence="1 2" key="1">
    <citation type="submission" date="2020-04" db="EMBL/GenBank/DDBJ databases">
        <title>MicrobeNet Type strains.</title>
        <authorList>
            <person name="Nicholson A.C."/>
        </authorList>
    </citation>
    <scope>NUCLEOTIDE SEQUENCE [LARGE SCALE GENOMIC DNA]</scope>
    <source>
        <strain evidence="1 2">ATCC 23612</strain>
    </source>
</reference>